<dbReference type="CDD" id="cd04301">
    <property type="entry name" value="NAT_SF"/>
    <property type="match status" value="1"/>
</dbReference>
<dbReference type="RefSeq" id="WP_345119972.1">
    <property type="nucleotide sequence ID" value="NZ_BAABAT010000001.1"/>
</dbReference>
<sequence length="203" mass="22431">MSGQPEVWIAGAADQALLAAALAEAFHDGDLAEWLVPDPDERAAIYGGYFALVLDGFVAQPNVRIEVYDAFRGVAIWAANQTRFSLPIPDYPRRLATCCHPRTHRFEALDAAMDAHHPVGPHEYLAYLAVPPKHQGQGIGSRLLQHRLARLDAAGRVAYLEATGERNVALYRRHGFQLLRPVPLGDDVALYPMHRPPTPVNRC</sequence>
<dbReference type="InterPro" id="IPR052523">
    <property type="entry name" value="Trichothecene_AcTrans"/>
</dbReference>
<evidence type="ECO:0000313" key="2">
    <source>
        <dbReference type="EMBL" id="GAA4243155.1"/>
    </source>
</evidence>
<name>A0ABP8CTI1_9ACTN</name>
<gene>
    <name evidence="2" type="ORF">GCM10022255_001010</name>
</gene>
<dbReference type="Gene3D" id="3.40.630.30">
    <property type="match status" value="1"/>
</dbReference>
<dbReference type="InterPro" id="IPR000182">
    <property type="entry name" value="GNAT_dom"/>
</dbReference>
<evidence type="ECO:0000259" key="1">
    <source>
        <dbReference type="PROSITE" id="PS51186"/>
    </source>
</evidence>
<keyword evidence="3" id="KW-1185">Reference proteome</keyword>
<reference evidence="3" key="1">
    <citation type="journal article" date="2019" name="Int. J. Syst. Evol. Microbiol.">
        <title>The Global Catalogue of Microorganisms (GCM) 10K type strain sequencing project: providing services to taxonomists for standard genome sequencing and annotation.</title>
        <authorList>
            <consortium name="The Broad Institute Genomics Platform"/>
            <consortium name="The Broad Institute Genome Sequencing Center for Infectious Disease"/>
            <person name="Wu L."/>
            <person name="Ma J."/>
        </authorList>
    </citation>
    <scope>NUCLEOTIDE SEQUENCE [LARGE SCALE GENOMIC DNA]</scope>
    <source>
        <strain evidence="3">JCM 17441</strain>
    </source>
</reference>
<evidence type="ECO:0000313" key="3">
    <source>
        <dbReference type="Proteomes" id="UP001500620"/>
    </source>
</evidence>
<proteinExistence type="predicted"/>
<feature type="domain" description="N-acetyltransferase" evidence="1">
    <location>
        <begin position="63"/>
        <end position="198"/>
    </location>
</feature>
<organism evidence="2 3">
    <name type="scientific">Dactylosporangium darangshiense</name>
    <dbReference type="NCBI Taxonomy" id="579108"/>
    <lineage>
        <taxon>Bacteria</taxon>
        <taxon>Bacillati</taxon>
        <taxon>Actinomycetota</taxon>
        <taxon>Actinomycetes</taxon>
        <taxon>Micromonosporales</taxon>
        <taxon>Micromonosporaceae</taxon>
        <taxon>Dactylosporangium</taxon>
    </lineage>
</organism>
<dbReference type="Pfam" id="PF13508">
    <property type="entry name" value="Acetyltransf_7"/>
    <property type="match status" value="1"/>
</dbReference>
<dbReference type="Proteomes" id="UP001500620">
    <property type="component" value="Unassembled WGS sequence"/>
</dbReference>
<dbReference type="PANTHER" id="PTHR42791:SF1">
    <property type="entry name" value="N-ACETYLTRANSFERASE DOMAIN-CONTAINING PROTEIN"/>
    <property type="match status" value="1"/>
</dbReference>
<protein>
    <recommendedName>
        <fullName evidence="1">N-acetyltransferase domain-containing protein</fullName>
    </recommendedName>
</protein>
<comment type="caution">
    <text evidence="2">The sequence shown here is derived from an EMBL/GenBank/DDBJ whole genome shotgun (WGS) entry which is preliminary data.</text>
</comment>
<dbReference type="PANTHER" id="PTHR42791">
    <property type="entry name" value="GNAT FAMILY ACETYLTRANSFERASE"/>
    <property type="match status" value="1"/>
</dbReference>
<dbReference type="SUPFAM" id="SSF55729">
    <property type="entry name" value="Acyl-CoA N-acyltransferases (Nat)"/>
    <property type="match status" value="1"/>
</dbReference>
<dbReference type="PROSITE" id="PS51186">
    <property type="entry name" value="GNAT"/>
    <property type="match status" value="1"/>
</dbReference>
<dbReference type="InterPro" id="IPR016181">
    <property type="entry name" value="Acyl_CoA_acyltransferase"/>
</dbReference>
<accession>A0ABP8CTI1</accession>
<dbReference type="EMBL" id="BAABAT010000001">
    <property type="protein sequence ID" value="GAA4243155.1"/>
    <property type="molecule type" value="Genomic_DNA"/>
</dbReference>